<protein>
    <submittedName>
        <fullName evidence="1">Uncharacterized protein</fullName>
    </submittedName>
</protein>
<dbReference type="EMBL" id="LR796527">
    <property type="protein sequence ID" value="CAB4149833.1"/>
    <property type="molecule type" value="Genomic_DNA"/>
</dbReference>
<gene>
    <name evidence="1" type="ORF">UFOVP558_38</name>
</gene>
<accession>A0A6J5MXZ7</accession>
<reference evidence="1" key="1">
    <citation type="submission" date="2020-04" db="EMBL/GenBank/DDBJ databases">
        <authorList>
            <person name="Chiriac C."/>
            <person name="Salcher M."/>
            <person name="Ghai R."/>
            <person name="Kavagutti S V."/>
        </authorList>
    </citation>
    <scope>NUCLEOTIDE SEQUENCE</scope>
</reference>
<evidence type="ECO:0000313" key="1">
    <source>
        <dbReference type="EMBL" id="CAB4149833.1"/>
    </source>
</evidence>
<name>A0A6J5MXZ7_9CAUD</name>
<organism evidence="1">
    <name type="scientific">uncultured Caudovirales phage</name>
    <dbReference type="NCBI Taxonomy" id="2100421"/>
    <lineage>
        <taxon>Viruses</taxon>
        <taxon>Duplodnaviria</taxon>
        <taxon>Heunggongvirae</taxon>
        <taxon>Uroviricota</taxon>
        <taxon>Caudoviricetes</taxon>
        <taxon>Peduoviridae</taxon>
        <taxon>Maltschvirus</taxon>
        <taxon>Maltschvirus maltsch</taxon>
    </lineage>
</organism>
<proteinExistence type="predicted"/>
<sequence length="64" mass="7415">MTIKVPKKHCSTAKSKCKFFCWTGNTQEDFCGLYQKFTCNDAQYPEQEKPVFCKAIKVQIVEES</sequence>